<organism evidence="2">
    <name type="scientific">Mimiviridae sp. ChoanoV1</name>
    <dbReference type="NCBI Taxonomy" id="2596887"/>
    <lineage>
        <taxon>Viruses</taxon>
        <taxon>Varidnaviria</taxon>
        <taxon>Bamfordvirae</taxon>
        <taxon>Nucleocytoviricota</taxon>
        <taxon>Megaviricetes</taxon>
        <taxon>Imitervirales</taxon>
        <taxon>Schizomimiviridae</taxon>
    </lineage>
</organism>
<proteinExistence type="predicted"/>
<evidence type="ECO:0000256" key="1">
    <source>
        <dbReference type="SAM" id="Phobius"/>
    </source>
</evidence>
<dbReference type="EMBL" id="MK250085">
    <property type="protein sequence ID" value="QDY51841.1"/>
    <property type="molecule type" value="Genomic_DNA"/>
</dbReference>
<reference evidence="2" key="1">
    <citation type="submission" date="2018-11" db="EMBL/GenBank/DDBJ databases">
        <title>A distinct lineage of giant viruses engineers rhodopsin photosystems in predatory marine eukaryotes.</title>
        <authorList>
            <person name="Needham D.M."/>
            <person name="Yoshizawa S."/>
            <person name="Hosaka T."/>
            <person name="Poirier C."/>
            <person name="Choi C.-J."/>
            <person name="Hehenberger E."/>
            <person name="Irwin N.A.T."/>
            <person name="Wilken S."/>
            <person name="Yung C.-M."/>
            <person name="Bachy C."/>
            <person name="Kurihara R."/>
            <person name="Nakajima Y."/>
            <person name="Kojima K."/>
            <person name="Kimura-Someya T."/>
            <person name="Leonard G."/>
            <person name="Malmstrom R.R."/>
            <person name="Mende D."/>
            <person name="Olson D.K."/>
            <person name="Sudo Y."/>
            <person name="Sudek S."/>
            <person name="Richards T.A."/>
            <person name="DeLong E.F."/>
            <person name="Keeling P.J."/>
            <person name="Santoro A.E."/>
            <person name="Shirouzu M."/>
            <person name="Iwasaki W."/>
            <person name="Worden A.Z."/>
        </authorList>
    </citation>
    <scope>NUCLEOTIDE SEQUENCE</scope>
</reference>
<protein>
    <submittedName>
        <fullName evidence="2">Uncharacterized protein</fullName>
    </submittedName>
</protein>
<keyword evidence="1" id="KW-0812">Transmembrane</keyword>
<name>A0A5B8IP20_9VIRU</name>
<feature type="transmembrane region" description="Helical" evidence="1">
    <location>
        <begin position="111"/>
        <end position="133"/>
    </location>
</feature>
<accession>A0A5B8IP20</accession>
<evidence type="ECO:0000313" key="2">
    <source>
        <dbReference type="EMBL" id="QDY51841.1"/>
    </source>
</evidence>
<sequence length="135" mass="16109">MSSCKIISPDNPNTVPELVRKNLFQWCKDENYESECIEKNLHKMNEINDCIIGSFRDEIKNLSKEEIENKIMEHRKTYIQLQNLADTIDDSTHKRDLGILNKLHKVKYQELIVLIIIVILYILFIIYLVFNYFKM</sequence>
<keyword evidence="1" id="KW-1133">Transmembrane helix</keyword>
<keyword evidence="1" id="KW-0472">Membrane</keyword>
<gene>
    <name evidence="2" type="ORF">1_226</name>
</gene>